<evidence type="ECO:0000313" key="5">
    <source>
        <dbReference type="EMBL" id="PWY66492.1"/>
    </source>
</evidence>
<gene>
    <name evidence="5" type="ORF">BO94DRAFT_331717</name>
</gene>
<evidence type="ECO:0000256" key="1">
    <source>
        <dbReference type="ARBA" id="ARBA00023004"/>
    </source>
</evidence>
<dbReference type="CDD" id="cd01355">
    <property type="entry name" value="AcnX"/>
    <property type="match status" value="1"/>
</dbReference>
<proteinExistence type="predicted"/>
<sequence length="603" mass="65252">MTVPTSIPHQPLCHGVPYVKGRASGLLVASPLELSFWGGVDPQTGLVIDQHHPLCGQSLQDRILAIPGGRGSCSGSGVMLELMVHNKGPRAVVFERREGILTLGVMIAEEIFGKAVPVVMLTSGDFGKMLELHGSGVSIIEGNIFDQELPEAVLAMPNIDHVNPPMTFVTNIRLSDVDRGLIRGDHGEVARMAMRIVLRMAELLEARELIDVTQVHVDGCIYTGPGSLHFAERFRDLGGKVRVPTSLNSISVDQKRWRAQGVDVAFGEAADKLARAYMDMGARPTFTYSPYQLDSAPRVGDQVAWAESNAVVYANSVLGARTMKYPDFLDIAIALTGRAPNAGPHIDHNRLASLIVRIPDVSELQDVDDSFYPLLGYHIGTLATNQIPVIVGLESLAVNKDDLKAFGAAFATVSSAPMFHMVGVTPEAKTLEEAIRPGFNPLLVDVLIKDLIPCWDTLNSTSHGQPVDLVSLGNPHFSLTEIRRLAALCRGRIKKDGVTVMVTCGRATYGLANQAGLVEELERFGVQFVTDTCWCMIAGPIIPKSDQVIMTNSGKYAHYGPGLTGRTFYFGSLAGCVDAACRGHPCERRPSWLGDRDLLSDQS</sequence>
<dbReference type="Proteomes" id="UP000246702">
    <property type="component" value="Unassembled WGS sequence"/>
</dbReference>
<dbReference type="EMBL" id="MSFK01000051">
    <property type="protein sequence ID" value="PWY66492.1"/>
    <property type="molecule type" value="Genomic_DNA"/>
</dbReference>
<keyword evidence="1" id="KW-0408">Iron</keyword>
<keyword evidence="2" id="KW-0456">Lyase</keyword>
<dbReference type="CDD" id="cd01356">
    <property type="entry name" value="AcnX_swivel"/>
    <property type="match status" value="1"/>
</dbReference>
<organism evidence="5 6">
    <name type="scientific">Aspergillus sclerotioniger CBS 115572</name>
    <dbReference type="NCBI Taxonomy" id="1450535"/>
    <lineage>
        <taxon>Eukaryota</taxon>
        <taxon>Fungi</taxon>
        <taxon>Dikarya</taxon>
        <taxon>Ascomycota</taxon>
        <taxon>Pezizomycotina</taxon>
        <taxon>Eurotiomycetes</taxon>
        <taxon>Eurotiomycetidae</taxon>
        <taxon>Eurotiales</taxon>
        <taxon>Aspergillaceae</taxon>
        <taxon>Aspergillus</taxon>
        <taxon>Aspergillus subgen. Circumdati</taxon>
    </lineage>
</organism>
<comment type="caution">
    <text evidence="5">The sequence shown here is derived from an EMBL/GenBank/DDBJ whole genome shotgun (WGS) entry which is preliminary data.</text>
</comment>
<dbReference type="SUPFAM" id="SSF52016">
    <property type="entry name" value="LeuD/IlvD-like"/>
    <property type="match status" value="1"/>
</dbReference>
<feature type="domain" description="Phosphomevalonate dehydratase large subunit-like" evidence="4">
    <location>
        <begin position="173"/>
        <end position="578"/>
    </location>
</feature>
<dbReference type="GO" id="GO:0016829">
    <property type="term" value="F:lyase activity"/>
    <property type="evidence" value="ECO:0007669"/>
    <property type="project" value="UniProtKB-KW"/>
</dbReference>
<evidence type="ECO:0000256" key="2">
    <source>
        <dbReference type="ARBA" id="ARBA00023239"/>
    </source>
</evidence>
<dbReference type="Pfam" id="PF01989">
    <property type="entry name" value="AcnX_swivel_put"/>
    <property type="match status" value="1"/>
</dbReference>
<reference evidence="5 6" key="1">
    <citation type="submission" date="2016-12" db="EMBL/GenBank/DDBJ databases">
        <title>The genomes of Aspergillus section Nigri reveals drivers in fungal speciation.</title>
        <authorList>
            <consortium name="DOE Joint Genome Institute"/>
            <person name="Vesth T.C."/>
            <person name="Nybo J."/>
            <person name="Theobald S."/>
            <person name="Brandl J."/>
            <person name="Frisvad J.C."/>
            <person name="Nielsen K.F."/>
            <person name="Lyhne E.K."/>
            <person name="Kogle M.E."/>
            <person name="Kuo A."/>
            <person name="Riley R."/>
            <person name="Clum A."/>
            <person name="Nolan M."/>
            <person name="Lipzen A."/>
            <person name="Salamov A."/>
            <person name="Henrissat B."/>
            <person name="Wiebenga A."/>
            <person name="De Vries R.P."/>
            <person name="Grigoriev I.V."/>
            <person name="Mortensen U.H."/>
            <person name="Andersen M.R."/>
            <person name="Baker S.E."/>
        </authorList>
    </citation>
    <scope>NUCLEOTIDE SEQUENCE [LARGE SCALE GENOMIC DNA]</scope>
    <source>
        <strain evidence="5 6">CBS 115572</strain>
    </source>
</reference>
<evidence type="ECO:0000259" key="3">
    <source>
        <dbReference type="Pfam" id="PF01989"/>
    </source>
</evidence>
<dbReference type="RefSeq" id="XP_025461690.1">
    <property type="nucleotide sequence ID" value="XM_025606982.1"/>
</dbReference>
<dbReference type="GeneID" id="37109125"/>
<dbReference type="AlphaFoldDB" id="A0A317V130"/>
<dbReference type="PANTHER" id="PTHR36577:SF3">
    <property type="entry name" value="DUF521 DOMAIN PROTEIN (AFU_ORTHOLOGUE AFUA_6G00490)"/>
    <property type="match status" value="1"/>
</dbReference>
<dbReference type="OrthoDB" id="2594507at2759"/>
<dbReference type="Pfam" id="PF04412">
    <property type="entry name" value="AcnX"/>
    <property type="match status" value="1"/>
</dbReference>
<name>A0A317V130_9EURO</name>
<dbReference type="InterPro" id="IPR007506">
    <property type="entry name" value="PMDh-L-like_dom"/>
</dbReference>
<keyword evidence="6" id="KW-1185">Reference proteome</keyword>
<dbReference type="InterPro" id="IPR012047">
    <property type="entry name" value="AcnX"/>
</dbReference>
<dbReference type="InterPro" id="IPR002840">
    <property type="entry name" value="PMDh-S-like_dom"/>
</dbReference>
<evidence type="ECO:0000259" key="4">
    <source>
        <dbReference type="Pfam" id="PF04412"/>
    </source>
</evidence>
<evidence type="ECO:0000313" key="6">
    <source>
        <dbReference type="Proteomes" id="UP000246702"/>
    </source>
</evidence>
<accession>A0A317V130</accession>
<dbReference type="PANTHER" id="PTHR36577">
    <property type="entry name" value="DUF521 DOMAIN PROTEIN (AFU_ORTHOLOGUE AFUA_6G00490)"/>
    <property type="match status" value="1"/>
</dbReference>
<dbReference type="STRING" id="1450535.A0A317V130"/>
<dbReference type="PIRSF" id="PIRSF036630">
    <property type="entry name" value="UCP036630"/>
    <property type="match status" value="1"/>
</dbReference>
<dbReference type="Gene3D" id="3.50.30.10">
    <property type="entry name" value="Phosphohistidine domain"/>
    <property type="match status" value="1"/>
</dbReference>
<protein>
    <submittedName>
        <fullName evidence="5">DUF521 domain protein</fullName>
    </submittedName>
</protein>
<feature type="domain" description="Phosphomevalonate dehydratase small subunit-like" evidence="3">
    <location>
        <begin position="34"/>
        <end position="118"/>
    </location>
</feature>